<accession>A0AA35LPN0</accession>
<dbReference type="Gene3D" id="1.20.120.1020">
    <property type="entry name" value="Prion-inhibition and propagation, HeLo domain"/>
    <property type="match status" value="1"/>
</dbReference>
<organism evidence="2 3">
    <name type="scientific">Clonostachys chloroleuca</name>
    <dbReference type="NCBI Taxonomy" id="1926264"/>
    <lineage>
        <taxon>Eukaryota</taxon>
        <taxon>Fungi</taxon>
        <taxon>Dikarya</taxon>
        <taxon>Ascomycota</taxon>
        <taxon>Pezizomycotina</taxon>
        <taxon>Sordariomycetes</taxon>
        <taxon>Hypocreomycetidae</taxon>
        <taxon>Hypocreales</taxon>
        <taxon>Bionectriaceae</taxon>
        <taxon>Clonostachys</taxon>
    </lineage>
</organism>
<dbReference type="Proteomes" id="UP001160390">
    <property type="component" value="Unassembled WGS sequence"/>
</dbReference>
<dbReference type="AlphaFoldDB" id="A0AA35LPN0"/>
<gene>
    <name evidence="2" type="ORF">CCHLO57077_00011322</name>
</gene>
<dbReference type="InterPro" id="IPR038305">
    <property type="entry name" value="HeLo_sf"/>
</dbReference>
<dbReference type="InterPro" id="IPR029498">
    <property type="entry name" value="HeLo_dom"/>
</dbReference>
<evidence type="ECO:0000313" key="2">
    <source>
        <dbReference type="EMBL" id="CAI6014211.1"/>
    </source>
</evidence>
<dbReference type="Pfam" id="PF14479">
    <property type="entry name" value="HeLo"/>
    <property type="match status" value="1"/>
</dbReference>
<feature type="domain" description="Prion-inhibition and propagation HeLo" evidence="1">
    <location>
        <begin position="14"/>
        <end position="189"/>
    </location>
</feature>
<proteinExistence type="predicted"/>
<dbReference type="EMBL" id="CABFNP030000426">
    <property type="protein sequence ID" value="CAI6014211.1"/>
    <property type="molecule type" value="Genomic_DNA"/>
</dbReference>
<protein>
    <recommendedName>
        <fullName evidence="1">Prion-inhibition and propagation HeLo domain-containing protein</fullName>
    </recommendedName>
</protein>
<reference evidence="2" key="1">
    <citation type="submission" date="2023-01" db="EMBL/GenBank/DDBJ databases">
        <authorList>
            <person name="Piombo E."/>
        </authorList>
    </citation>
    <scope>NUCLEOTIDE SEQUENCE</scope>
</reference>
<sequence length="267" mass="29922">MSKPNGKQLRVRQSIFDSVVETFEHIHFAENFGLHYDDCMLKLANVNLRLSRWGEAVDLSSVDEYIRSICCTKVVEEHIPQAINLLETAKDSDREYNADDPSILKAKKELSYADLSLHEVHRRIIRKRRNHLSVVEKATLVLGDWVLGDRERFKVMINDIADKTRELEDLFPAAQNQEKAIIEEARESSESLRVLILSEQDGALASAFDSILEPLESIDSTVYGRSVFSGVMGIIAAQGGTFTQHIGKGGIQSTNGGNITQHFGPLK</sequence>
<evidence type="ECO:0000313" key="3">
    <source>
        <dbReference type="Proteomes" id="UP001160390"/>
    </source>
</evidence>
<keyword evidence="3" id="KW-1185">Reference proteome</keyword>
<comment type="caution">
    <text evidence="2">The sequence shown here is derived from an EMBL/GenBank/DDBJ whole genome shotgun (WGS) entry which is preliminary data.</text>
</comment>
<evidence type="ECO:0000259" key="1">
    <source>
        <dbReference type="Pfam" id="PF14479"/>
    </source>
</evidence>
<name>A0AA35LPN0_9HYPO</name>